<sequence>MYQRTVTLCIVAALIVCGQAAPRPNTISRDLSGSLALSSAPASAPEQHRSWWRWLWPFSKQHQHRPGYRWDKYLPSRTKEASGRAAEWSAKQQLQSTEQPLMPLLLRPDGLSSGTISQDRSSMRDSQWQADTIQELNALELKGQRMQHAVMGDEEPWTNFNDSQLTPVIPNAIMWLVAEAEEVLRNDTWLDLDLALDMSRLQSVAYCHPPNVAAWNCTRCTQRKNAGFQVERMIYDEGWDLFGYSGWSPQLNAMVVSFRGTDSHSIYNWAENMRYWSTDFDVPFPGSDGAKVHTGFYVSYNNSMLEPNITESVRSMAAAHPGAPLYAIGHSMGAALATICAMDVKFKANLTDVRLYTFGSPRVGNAEFAKFVYNQTKESWRFTHNRDLVPSWPPTWVGFHHLAREVWQVDFGAAGVLGVCNKEGEDARCHNSVCYLGLCTSVNDHLHYLGANMFNGEPSC</sequence>
<dbReference type="PANTHER" id="PTHR45856">
    <property type="entry name" value="ALPHA/BETA-HYDROLASES SUPERFAMILY PROTEIN"/>
    <property type="match status" value="1"/>
</dbReference>
<gene>
    <name evidence="3" type="ORF">CVIRNUC_006264</name>
</gene>
<reference evidence="3 4" key="1">
    <citation type="submission" date="2023-10" db="EMBL/GenBank/DDBJ databases">
        <authorList>
            <person name="Maclean D."/>
            <person name="Macfadyen A."/>
        </authorList>
    </citation>
    <scope>NUCLEOTIDE SEQUENCE [LARGE SCALE GENOMIC DNA]</scope>
</reference>
<proteinExistence type="predicted"/>
<name>A0AAV1I7M0_9CHLO</name>
<dbReference type="EMBL" id="CAUYUE010000008">
    <property type="protein sequence ID" value="CAK0783069.1"/>
    <property type="molecule type" value="Genomic_DNA"/>
</dbReference>
<evidence type="ECO:0000313" key="3">
    <source>
        <dbReference type="EMBL" id="CAK0783069.1"/>
    </source>
</evidence>
<dbReference type="AlphaFoldDB" id="A0AAV1I7M0"/>
<accession>A0AAV1I7M0</accession>
<keyword evidence="1" id="KW-0732">Signal</keyword>
<dbReference type="GO" id="GO:0006629">
    <property type="term" value="P:lipid metabolic process"/>
    <property type="evidence" value="ECO:0007669"/>
    <property type="project" value="InterPro"/>
</dbReference>
<dbReference type="InterPro" id="IPR029058">
    <property type="entry name" value="AB_hydrolase_fold"/>
</dbReference>
<keyword evidence="4" id="KW-1185">Reference proteome</keyword>
<evidence type="ECO:0000259" key="2">
    <source>
        <dbReference type="Pfam" id="PF01764"/>
    </source>
</evidence>
<organism evidence="3 4">
    <name type="scientific">Coccomyxa viridis</name>
    <dbReference type="NCBI Taxonomy" id="1274662"/>
    <lineage>
        <taxon>Eukaryota</taxon>
        <taxon>Viridiplantae</taxon>
        <taxon>Chlorophyta</taxon>
        <taxon>core chlorophytes</taxon>
        <taxon>Trebouxiophyceae</taxon>
        <taxon>Trebouxiophyceae incertae sedis</taxon>
        <taxon>Coccomyxaceae</taxon>
        <taxon>Coccomyxa</taxon>
    </lineage>
</organism>
<evidence type="ECO:0000313" key="4">
    <source>
        <dbReference type="Proteomes" id="UP001314263"/>
    </source>
</evidence>
<dbReference type="Pfam" id="PF01764">
    <property type="entry name" value="Lipase_3"/>
    <property type="match status" value="1"/>
</dbReference>
<dbReference type="InterPro" id="IPR051218">
    <property type="entry name" value="Sec_MonoDiacylglyc_Lipase"/>
</dbReference>
<comment type="caution">
    <text evidence="3">The sequence shown here is derived from an EMBL/GenBank/DDBJ whole genome shotgun (WGS) entry which is preliminary data.</text>
</comment>
<dbReference type="InterPro" id="IPR002921">
    <property type="entry name" value="Fungal_lipase-type"/>
</dbReference>
<feature type="chain" id="PRO_5043449328" description="Fungal lipase-type domain-containing protein" evidence="1">
    <location>
        <begin position="21"/>
        <end position="460"/>
    </location>
</feature>
<dbReference type="PANTHER" id="PTHR45856:SF25">
    <property type="entry name" value="FUNGAL LIPASE-LIKE DOMAIN-CONTAINING PROTEIN"/>
    <property type="match status" value="1"/>
</dbReference>
<dbReference type="SUPFAM" id="SSF53474">
    <property type="entry name" value="alpha/beta-Hydrolases"/>
    <property type="match status" value="1"/>
</dbReference>
<dbReference type="Gene3D" id="3.40.50.1820">
    <property type="entry name" value="alpha/beta hydrolase"/>
    <property type="match status" value="1"/>
</dbReference>
<feature type="domain" description="Fungal lipase-type" evidence="2">
    <location>
        <begin position="255"/>
        <end position="394"/>
    </location>
</feature>
<evidence type="ECO:0000256" key="1">
    <source>
        <dbReference type="SAM" id="SignalP"/>
    </source>
</evidence>
<dbReference type="CDD" id="cd00519">
    <property type="entry name" value="Lipase_3"/>
    <property type="match status" value="1"/>
</dbReference>
<protein>
    <recommendedName>
        <fullName evidence="2">Fungal lipase-type domain-containing protein</fullName>
    </recommendedName>
</protein>
<feature type="signal peptide" evidence="1">
    <location>
        <begin position="1"/>
        <end position="20"/>
    </location>
</feature>
<dbReference type="Proteomes" id="UP001314263">
    <property type="component" value="Unassembled WGS sequence"/>
</dbReference>